<accession>A4BHJ4</accession>
<dbReference type="SUPFAM" id="SSF50939">
    <property type="entry name" value="Sialidases"/>
    <property type="match status" value="1"/>
</dbReference>
<dbReference type="PANTHER" id="PTHR47199:SF2">
    <property type="entry name" value="PHOTOSYSTEM II STABILITY_ASSEMBLY FACTOR HCF136, CHLOROPLASTIC"/>
    <property type="match status" value="1"/>
</dbReference>
<dbReference type="InterPro" id="IPR015943">
    <property type="entry name" value="WD40/YVTN_repeat-like_dom_sf"/>
</dbReference>
<dbReference type="RefSeq" id="WP_008043644.1">
    <property type="nucleotide sequence ID" value="NZ_CH724150.1"/>
</dbReference>
<dbReference type="EMBL" id="AAOE01000021">
    <property type="protein sequence ID" value="EAR08392.1"/>
    <property type="molecule type" value="Genomic_DNA"/>
</dbReference>
<dbReference type="SUPFAM" id="SSF110296">
    <property type="entry name" value="Oligoxyloglucan reducing end-specific cellobiohydrolase"/>
    <property type="match status" value="1"/>
</dbReference>
<dbReference type="STRING" id="314283.MED297_16669"/>
<feature type="transmembrane region" description="Helical" evidence="1">
    <location>
        <begin position="33"/>
        <end position="55"/>
    </location>
</feature>
<dbReference type="OrthoDB" id="9813892at2"/>
<gene>
    <name evidence="2" type="ORF">MED297_16669</name>
</gene>
<sequence length="654" mass="71029">MSDTTAAEETPFKDTINYYRELSATHAKTARGYSLSITVLIGLGLFVVIALPYVLSMADKLFRGAQSTEAVELRISDIEQQIDEALLAMPPFLASSVFSQANRQEPLYYPGLKPLWPAVKSPDGHWIVTGDEGQVLIGDSSGQNWEEQTTLITDALWPPLFLNNTEGIITGSQGALLVSNDAGATWNPIDLSLATDLNRPSQSSTGVIVITGQDGTLLVRTAANASWRQVNNLATVPLQPAVFNSQGIGVIVGKSGTLLLSDNGGESWRKLTLNTGNDLHWATFDDRRWLVAGDDGTLLMSLDGRDWQQVITATDHTLNRPIITQSGRAIVAAEDGLLLVSDPDWQQWQPIQTSAIADLHPPVETEQGLLIVTGDNGALLTSSNEGQQWIDQSLSVSVDLAPPVFFGTTGLISGDEGALLLSTNNGRSWVPVNTRTPADLKPAVQSPDNDLFVPGDDGTLLMSRDQGLTWQNLQTGIPTDLQPPVFHDDSLATLSSFGGLYQLTDITDLLDEDQLPALVEQLKNSTQPTTANTLAQLEEQKRLLEAYKATLIEFDTSDLNDQLEKSLVRISALAVIMFLVQVLITNYRYSIKLSDYYLARAQGLSVVKELGAERLNADDITSLLNAFTPATEFGKQVATPVDKVMAMAEKFRRG</sequence>
<evidence type="ECO:0000256" key="1">
    <source>
        <dbReference type="SAM" id="Phobius"/>
    </source>
</evidence>
<dbReference type="GO" id="GO:0016787">
    <property type="term" value="F:hydrolase activity"/>
    <property type="evidence" value="ECO:0007669"/>
    <property type="project" value="UniProtKB-KW"/>
</dbReference>
<keyword evidence="1" id="KW-1133">Transmembrane helix</keyword>
<dbReference type="Proteomes" id="UP000005953">
    <property type="component" value="Unassembled WGS sequence"/>
</dbReference>
<dbReference type="AlphaFoldDB" id="A4BHJ4"/>
<dbReference type="HOGENOM" id="CLU_419123_0_0_6"/>
<name>A4BHJ4_9GAMM</name>
<comment type="caution">
    <text evidence="2">The sequence shown here is derived from an EMBL/GenBank/DDBJ whole genome shotgun (WGS) entry which is preliminary data.</text>
</comment>
<evidence type="ECO:0000313" key="3">
    <source>
        <dbReference type="Proteomes" id="UP000005953"/>
    </source>
</evidence>
<keyword evidence="1" id="KW-0812">Transmembrane</keyword>
<dbReference type="Gene3D" id="2.130.10.10">
    <property type="entry name" value="YVTN repeat-like/Quinoprotein amine dehydrogenase"/>
    <property type="match status" value="2"/>
</dbReference>
<dbReference type="InterPro" id="IPR036278">
    <property type="entry name" value="Sialidase_sf"/>
</dbReference>
<evidence type="ECO:0000313" key="2">
    <source>
        <dbReference type="EMBL" id="EAR08392.1"/>
    </source>
</evidence>
<organism evidence="2 3">
    <name type="scientific">Reinekea blandensis MED297</name>
    <dbReference type="NCBI Taxonomy" id="314283"/>
    <lineage>
        <taxon>Bacteria</taxon>
        <taxon>Pseudomonadati</taxon>
        <taxon>Pseudomonadota</taxon>
        <taxon>Gammaproteobacteria</taxon>
        <taxon>Oceanospirillales</taxon>
        <taxon>Saccharospirillaceae</taxon>
        <taxon>Reinekea</taxon>
    </lineage>
</organism>
<keyword evidence="3" id="KW-1185">Reference proteome</keyword>
<reference evidence="2 3" key="1">
    <citation type="submission" date="2006-02" db="EMBL/GenBank/DDBJ databases">
        <authorList>
            <person name="Pinhassi J."/>
            <person name="Pedros-Alio C."/>
            <person name="Ferriera S."/>
            <person name="Johnson J."/>
            <person name="Kravitz S."/>
            <person name="Halpern A."/>
            <person name="Remington K."/>
            <person name="Beeson K."/>
            <person name="Tran B."/>
            <person name="Rogers Y.-H."/>
            <person name="Friedman R."/>
            <person name="Venter J.C."/>
        </authorList>
    </citation>
    <scope>NUCLEOTIDE SEQUENCE [LARGE SCALE GENOMIC DNA]</scope>
    <source>
        <strain evidence="2 3">MED297</strain>
    </source>
</reference>
<keyword evidence="2" id="KW-0378">Hydrolase</keyword>
<keyword evidence="1" id="KW-0472">Membrane</keyword>
<dbReference type="PANTHER" id="PTHR47199">
    <property type="entry name" value="PHOTOSYSTEM II STABILITY/ASSEMBLY FACTOR HCF136, CHLOROPLASTIC"/>
    <property type="match status" value="1"/>
</dbReference>
<protein>
    <submittedName>
        <fullName evidence="2">Glycosyl hydrolase</fullName>
    </submittedName>
</protein>
<proteinExistence type="predicted"/>